<comment type="caution">
    <text evidence="3">The sequence shown here is derived from an EMBL/GenBank/DDBJ whole genome shotgun (WGS) entry which is preliminary data.</text>
</comment>
<evidence type="ECO:0000313" key="3">
    <source>
        <dbReference type="EMBL" id="CAF1678293.1"/>
    </source>
</evidence>
<sequence length="79" mass="9061">GNQRLENSLTKGDFTDVKAAYALNKSGMDKIKSINEEMTKIIEKISIIQQKRARAENEQLKKKSKLVSEQSKNEDDQMF</sequence>
<feature type="non-terminal residue" evidence="3">
    <location>
        <position position="1"/>
    </location>
</feature>
<evidence type="ECO:0000313" key="4">
    <source>
        <dbReference type="Proteomes" id="UP000663828"/>
    </source>
</evidence>
<dbReference type="EMBL" id="CAJNOR010014445">
    <property type="protein sequence ID" value="CAF1678293.1"/>
    <property type="molecule type" value="Genomic_DNA"/>
</dbReference>
<name>A0A816GW77_ADIRI</name>
<reference evidence="3" key="1">
    <citation type="submission" date="2021-02" db="EMBL/GenBank/DDBJ databases">
        <authorList>
            <person name="Nowell W R."/>
        </authorList>
    </citation>
    <scope>NUCLEOTIDE SEQUENCE</scope>
</reference>
<gene>
    <name evidence="2" type="ORF">EDS130_LOCUS45851</name>
    <name evidence="3" type="ORF">XAT740_LOCUS60039</name>
</gene>
<protein>
    <submittedName>
        <fullName evidence="3">Uncharacterized protein</fullName>
    </submittedName>
</protein>
<feature type="region of interest" description="Disordered" evidence="1">
    <location>
        <begin position="56"/>
        <end position="79"/>
    </location>
</feature>
<evidence type="ECO:0000313" key="2">
    <source>
        <dbReference type="EMBL" id="CAF1548811.1"/>
    </source>
</evidence>
<accession>A0A816GW77</accession>
<dbReference type="AlphaFoldDB" id="A0A816GW77"/>
<proteinExistence type="predicted"/>
<dbReference type="Proteomes" id="UP000663828">
    <property type="component" value="Unassembled WGS sequence"/>
</dbReference>
<evidence type="ECO:0000256" key="1">
    <source>
        <dbReference type="SAM" id="MobiDB-lite"/>
    </source>
</evidence>
<dbReference type="EMBL" id="CAJNOJ010001302">
    <property type="protein sequence ID" value="CAF1548811.1"/>
    <property type="molecule type" value="Genomic_DNA"/>
</dbReference>
<organism evidence="3 4">
    <name type="scientific">Adineta ricciae</name>
    <name type="common">Rotifer</name>
    <dbReference type="NCBI Taxonomy" id="249248"/>
    <lineage>
        <taxon>Eukaryota</taxon>
        <taxon>Metazoa</taxon>
        <taxon>Spiralia</taxon>
        <taxon>Gnathifera</taxon>
        <taxon>Rotifera</taxon>
        <taxon>Eurotatoria</taxon>
        <taxon>Bdelloidea</taxon>
        <taxon>Adinetida</taxon>
        <taxon>Adinetidae</taxon>
        <taxon>Adineta</taxon>
    </lineage>
</organism>
<dbReference type="Proteomes" id="UP000663852">
    <property type="component" value="Unassembled WGS sequence"/>
</dbReference>
<keyword evidence="4" id="KW-1185">Reference proteome</keyword>